<comment type="caution">
    <text evidence="1">The sequence shown here is derived from an EMBL/GenBank/DDBJ whole genome shotgun (WGS) entry which is preliminary data.</text>
</comment>
<gene>
    <name evidence="2" type="ORF">LCGC14_2147650</name>
    <name evidence="1" type="ORF">LCGC14_2444930</name>
</gene>
<dbReference type="AlphaFoldDB" id="A0A0F9C5B5"/>
<protein>
    <recommendedName>
        <fullName evidence="3">Collagen-like protein</fullName>
    </recommendedName>
</protein>
<dbReference type="Gene3D" id="1.20.5.320">
    <property type="entry name" value="6-Phosphogluconate Dehydrogenase, domain 3"/>
    <property type="match status" value="1"/>
</dbReference>
<dbReference type="EMBL" id="LAZR01037711">
    <property type="protein sequence ID" value="KKL21492.1"/>
    <property type="molecule type" value="Genomic_DNA"/>
</dbReference>
<organism evidence="1">
    <name type="scientific">marine sediment metagenome</name>
    <dbReference type="NCBI Taxonomy" id="412755"/>
    <lineage>
        <taxon>unclassified sequences</taxon>
        <taxon>metagenomes</taxon>
        <taxon>ecological metagenomes</taxon>
    </lineage>
</organism>
<sequence>MLRKLLFPILFLALACKGDVGPTGPAGPQGPIGPTGPIGLTGPPGLSMAYQVFEGAIDGTIMATVTVNTGGVPPGIVCYVSHSSTPEVWLQLNTVLSEGSSCSVIESGTTDYVGAAMVDASFVNSGWTLRIILFWLP</sequence>
<proteinExistence type="predicted"/>
<dbReference type="PROSITE" id="PS51257">
    <property type="entry name" value="PROKAR_LIPOPROTEIN"/>
    <property type="match status" value="1"/>
</dbReference>
<reference evidence="1" key="1">
    <citation type="journal article" date="2015" name="Nature">
        <title>Complex archaea that bridge the gap between prokaryotes and eukaryotes.</title>
        <authorList>
            <person name="Spang A."/>
            <person name="Saw J.H."/>
            <person name="Jorgensen S.L."/>
            <person name="Zaremba-Niedzwiedzka K."/>
            <person name="Martijn J."/>
            <person name="Lind A.E."/>
            <person name="van Eijk R."/>
            <person name="Schleper C."/>
            <person name="Guy L."/>
            <person name="Ettema T.J."/>
        </authorList>
    </citation>
    <scope>NUCLEOTIDE SEQUENCE</scope>
</reference>
<evidence type="ECO:0000313" key="1">
    <source>
        <dbReference type="EMBL" id="KKL21492.1"/>
    </source>
</evidence>
<name>A0A0F9C5B5_9ZZZZ</name>
<accession>A0A0F9C5B5</accession>
<dbReference type="EMBL" id="LAZR01027291">
    <property type="protein sequence ID" value="KKL66173.1"/>
    <property type="molecule type" value="Genomic_DNA"/>
</dbReference>
<evidence type="ECO:0000313" key="2">
    <source>
        <dbReference type="EMBL" id="KKL66173.1"/>
    </source>
</evidence>
<evidence type="ECO:0008006" key="3">
    <source>
        <dbReference type="Google" id="ProtNLM"/>
    </source>
</evidence>